<dbReference type="InterPro" id="IPR001841">
    <property type="entry name" value="Znf_RING"/>
</dbReference>
<protein>
    <recommendedName>
        <fullName evidence="6">RING-type domain-containing protein</fullName>
    </recommendedName>
</protein>
<dbReference type="PROSITE" id="PS50089">
    <property type="entry name" value="ZF_RING_2"/>
    <property type="match status" value="1"/>
</dbReference>
<dbReference type="PANTHER" id="PTHR14305:SF0">
    <property type="entry name" value="E3 UBIQUITIN-PROTEIN LIGASE CCNB1IP1"/>
    <property type="match status" value="1"/>
</dbReference>
<evidence type="ECO:0000313" key="8">
    <source>
        <dbReference type="Proteomes" id="UP000799766"/>
    </source>
</evidence>
<dbReference type="Proteomes" id="UP000799766">
    <property type="component" value="Unassembled WGS sequence"/>
</dbReference>
<dbReference type="PANTHER" id="PTHR14305">
    <property type="entry name" value="E3 UBIQUITIN-PROTEIN LIGASE CCNB1IP1"/>
    <property type="match status" value="1"/>
</dbReference>
<keyword evidence="2 4" id="KW-0863">Zinc-finger</keyword>
<dbReference type="InterPro" id="IPR013083">
    <property type="entry name" value="Znf_RING/FYVE/PHD"/>
</dbReference>
<organism evidence="7 8">
    <name type="scientific">Lineolata rhizophorae</name>
    <dbReference type="NCBI Taxonomy" id="578093"/>
    <lineage>
        <taxon>Eukaryota</taxon>
        <taxon>Fungi</taxon>
        <taxon>Dikarya</taxon>
        <taxon>Ascomycota</taxon>
        <taxon>Pezizomycotina</taxon>
        <taxon>Dothideomycetes</taxon>
        <taxon>Dothideomycetes incertae sedis</taxon>
        <taxon>Lineolatales</taxon>
        <taxon>Lineolataceae</taxon>
        <taxon>Lineolata</taxon>
    </lineage>
</organism>
<gene>
    <name evidence="7" type="ORF">BDY21DRAFT_279650</name>
</gene>
<evidence type="ECO:0000256" key="3">
    <source>
        <dbReference type="ARBA" id="ARBA00022833"/>
    </source>
</evidence>
<dbReference type="EMBL" id="MU001672">
    <property type="protein sequence ID" value="KAF2461197.1"/>
    <property type="molecule type" value="Genomic_DNA"/>
</dbReference>
<proteinExistence type="predicted"/>
<feature type="region of interest" description="Disordered" evidence="5">
    <location>
        <begin position="237"/>
        <end position="288"/>
    </location>
</feature>
<dbReference type="GO" id="GO:0000795">
    <property type="term" value="C:synaptonemal complex"/>
    <property type="evidence" value="ECO:0007669"/>
    <property type="project" value="InterPro"/>
</dbReference>
<evidence type="ECO:0000256" key="4">
    <source>
        <dbReference type="PROSITE-ProRule" id="PRU00175"/>
    </source>
</evidence>
<feature type="domain" description="RING-type" evidence="6">
    <location>
        <begin position="12"/>
        <end position="53"/>
    </location>
</feature>
<name>A0A6A6PBS3_9PEZI</name>
<dbReference type="GO" id="GO:0007131">
    <property type="term" value="P:reciprocal meiotic recombination"/>
    <property type="evidence" value="ECO:0007669"/>
    <property type="project" value="InterPro"/>
</dbReference>
<dbReference type="AlphaFoldDB" id="A0A6A6PBS3"/>
<evidence type="ECO:0000256" key="2">
    <source>
        <dbReference type="ARBA" id="ARBA00022771"/>
    </source>
</evidence>
<keyword evidence="3" id="KW-0862">Zinc</keyword>
<dbReference type="PROSITE" id="PS00518">
    <property type="entry name" value="ZF_RING_1"/>
    <property type="match status" value="1"/>
</dbReference>
<dbReference type="GO" id="GO:0008270">
    <property type="term" value="F:zinc ion binding"/>
    <property type="evidence" value="ECO:0007669"/>
    <property type="project" value="UniProtKB-KW"/>
</dbReference>
<evidence type="ECO:0000313" key="7">
    <source>
        <dbReference type="EMBL" id="KAF2461197.1"/>
    </source>
</evidence>
<dbReference type="Gene3D" id="3.30.40.10">
    <property type="entry name" value="Zinc/RING finger domain, C3HC4 (zinc finger)"/>
    <property type="match status" value="1"/>
</dbReference>
<evidence type="ECO:0000259" key="6">
    <source>
        <dbReference type="PROSITE" id="PS50089"/>
    </source>
</evidence>
<evidence type="ECO:0000256" key="1">
    <source>
        <dbReference type="ARBA" id="ARBA00022723"/>
    </source>
</evidence>
<reference evidence="7" key="1">
    <citation type="journal article" date="2020" name="Stud. Mycol.">
        <title>101 Dothideomycetes genomes: a test case for predicting lifestyles and emergence of pathogens.</title>
        <authorList>
            <person name="Haridas S."/>
            <person name="Albert R."/>
            <person name="Binder M."/>
            <person name="Bloem J."/>
            <person name="Labutti K."/>
            <person name="Salamov A."/>
            <person name="Andreopoulos B."/>
            <person name="Baker S."/>
            <person name="Barry K."/>
            <person name="Bills G."/>
            <person name="Bluhm B."/>
            <person name="Cannon C."/>
            <person name="Castanera R."/>
            <person name="Culley D."/>
            <person name="Daum C."/>
            <person name="Ezra D."/>
            <person name="Gonzalez J."/>
            <person name="Henrissat B."/>
            <person name="Kuo A."/>
            <person name="Liang C."/>
            <person name="Lipzen A."/>
            <person name="Lutzoni F."/>
            <person name="Magnuson J."/>
            <person name="Mondo S."/>
            <person name="Nolan M."/>
            <person name="Ohm R."/>
            <person name="Pangilinan J."/>
            <person name="Park H.-J."/>
            <person name="Ramirez L."/>
            <person name="Alfaro M."/>
            <person name="Sun H."/>
            <person name="Tritt A."/>
            <person name="Yoshinaga Y."/>
            <person name="Zwiers L.-H."/>
            <person name="Turgeon B."/>
            <person name="Goodwin S."/>
            <person name="Spatafora J."/>
            <person name="Crous P."/>
            <person name="Grigoriev I."/>
        </authorList>
    </citation>
    <scope>NUCLEOTIDE SEQUENCE</scope>
    <source>
        <strain evidence="7">ATCC 16933</strain>
    </source>
</reference>
<accession>A0A6A6PBS3</accession>
<dbReference type="OrthoDB" id="441210at2759"/>
<dbReference type="InterPro" id="IPR017907">
    <property type="entry name" value="Znf_RING_CS"/>
</dbReference>
<keyword evidence="1" id="KW-0479">Metal-binding</keyword>
<dbReference type="SUPFAM" id="SSF57850">
    <property type="entry name" value="RING/U-box"/>
    <property type="match status" value="1"/>
</dbReference>
<dbReference type="GO" id="GO:0061630">
    <property type="term" value="F:ubiquitin protein ligase activity"/>
    <property type="evidence" value="ECO:0007669"/>
    <property type="project" value="InterPro"/>
</dbReference>
<evidence type="ECO:0000256" key="5">
    <source>
        <dbReference type="SAM" id="MobiDB-lite"/>
    </source>
</evidence>
<dbReference type="InterPro" id="IPR042448">
    <property type="entry name" value="CCNB1IP1"/>
</dbReference>
<sequence length="304" mass="33473">MDFTFRCNFLKCRAVLDDCAIVTTCSHIFCLQCAENQGLANATLDRRICPACDTRLNNPDDVVKSVLNPSEDYKTSILSGLSPTVIMECAGRALQFYTYQTTQEIIYQEHISKALSDKYHGLNQQLDQLVFEANSEIKKLQSKLEGIQPHPPSPLVHSLTNETAVTADQQALTKRNQELVDAFREKSKSHSFIQQMYNKLKSEVLESNVATAASENVDKVLEAGGHENPFANALGSRSLASRTGHSTTKLRDERIAEGSKPRRRVSGLFANEGQRVPLANPSGPSCNSTRGLGLGSCECARHIS</sequence>
<feature type="compositionally biased region" description="Polar residues" evidence="5">
    <location>
        <begin position="238"/>
        <end position="247"/>
    </location>
</feature>
<keyword evidence="8" id="KW-1185">Reference proteome</keyword>
<feature type="compositionally biased region" description="Basic and acidic residues" evidence="5">
    <location>
        <begin position="249"/>
        <end position="260"/>
    </location>
</feature>
<dbReference type="Pfam" id="PF14634">
    <property type="entry name" value="zf-RING_5"/>
    <property type="match status" value="1"/>
</dbReference>